<dbReference type="SFLD" id="SFLDS00003">
    <property type="entry name" value="Haloacid_Dehalogenase"/>
    <property type="match status" value="1"/>
</dbReference>
<dbReference type="SUPFAM" id="SSF56784">
    <property type="entry name" value="HAD-like"/>
    <property type="match status" value="1"/>
</dbReference>
<evidence type="ECO:0000313" key="2">
    <source>
        <dbReference type="Proteomes" id="UP000078003"/>
    </source>
</evidence>
<dbReference type="NCBIfam" id="TIGR01993">
    <property type="entry name" value="Pyr-5-nucltdase"/>
    <property type="match status" value="1"/>
</dbReference>
<dbReference type="Proteomes" id="UP000078003">
    <property type="component" value="Unassembled WGS sequence"/>
</dbReference>
<dbReference type="RefSeq" id="WP_064084001.1">
    <property type="nucleotide sequence ID" value="NZ_LXSF01000001.1"/>
</dbReference>
<dbReference type="Gene3D" id="1.10.150.450">
    <property type="match status" value="1"/>
</dbReference>
<dbReference type="InterPro" id="IPR023214">
    <property type="entry name" value="HAD_sf"/>
</dbReference>
<gene>
    <name evidence="1" type="ORF">A7P85_00495</name>
</gene>
<dbReference type="PANTHER" id="PTHR12725:SF117">
    <property type="entry name" value="HALOACID DEHALOGENASE-LIKE HYDROLASE"/>
    <property type="match status" value="1"/>
</dbReference>
<dbReference type="InterPro" id="IPR036412">
    <property type="entry name" value="HAD-like_sf"/>
</dbReference>
<dbReference type="InterPro" id="IPR010237">
    <property type="entry name" value="Pyr-5-nucltdase"/>
</dbReference>
<dbReference type="EMBL" id="LXSF01000001">
    <property type="protein sequence ID" value="OAM18198.1"/>
    <property type="molecule type" value="Genomic_DNA"/>
</dbReference>
<dbReference type="SFLD" id="SFLDG01132">
    <property type="entry name" value="C1.5.3:_5'-Nucleotidase_Like"/>
    <property type="match status" value="1"/>
</dbReference>
<dbReference type="AlphaFoldDB" id="A0A1A9RI58"/>
<comment type="caution">
    <text evidence="1">The sequence shown here is derived from an EMBL/GenBank/DDBJ whole genome shotgun (WGS) entry which is preliminary data.</text>
</comment>
<reference evidence="2" key="1">
    <citation type="submission" date="2016-05" db="EMBL/GenBank/DDBJ databases">
        <title>Draft genome of Corynebacterium afermentans subsp. afermentans LCDC 88199T.</title>
        <authorList>
            <person name="Bernier A.-M."/>
            <person name="Bernard K."/>
        </authorList>
    </citation>
    <scope>NUCLEOTIDE SEQUENCE [LARGE SCALE GENOMIC DNA]</scope>
    <source>
        <strain evidence="2">NML01-0328</strain>
    </source>
</reference>
<dbReference type="NCBIfam" id="TIGR01509">
    <property type="entry name" value="HAD-SF-IA-v3"/>
    <property type="match status" value="1"/>
</dbReference>
<dbReference type="SFLD" id="SFLDG01129">
    <property type="entry name" value="C1.5:_HAD__Beta-PGM__Phosphata"/>
    <property type="match status" value="1"/>
</dbReference>
<name>A0A1A9RI58_EIKCO</name>
<accession>A0A1A9RI58</accession>
<sequence>MPPSQPVWLFDLDDTLHRADAGIFRLINRSMTEFMARELSLSLPEASDLREHYWRHYGATLGGLQQHHPQVCPAEFLRQSHHLPELIAALQPMPHIDTALAAIPGRKAVFSNGPAFYVRALIEAMRLGSHFEALFGVDDLALHYKPQPQAFHTVCAALAVPPQQCVLVDDSPANLQAAKALGMRTMWFGSRAQPQPFADHIARDMRELQALAGEIR</sequence>
<protein>
    <submittedName>
        <fullName evidence="1">Pyrimidine 5'-nucleotidase</fullName>
    </submittedName>
</protein>
<evidence type="ECO:0000313" key="1">
    <source>
        <dbReference type="EMBL" id="OAM18198.1"/>
    </source>
</evidence>
<dbReference type="Gene3D" id="3.40.50.1000">
    <property type="entry name" value="HAD superfamily/HAD-like"/>
    <property type="match status" value="1"/>
</dbReference>
<dbReference type="Pfam" id="PF00702">
    <property type="entry name" value="Hydrolase"/>
    <property type="match status" value="1"/>
</dbReference>
<organism evidence="1 2">
    <name type="scientific">Eikenella corrodens</name>
    <dbReference type="NCBI Taxonomy" id="539"/>
    <lineage>
        <taxon>Bacteria</taxon>
        <taxon>Pseudomonadati</taxon>
        <taxon>Pseudomonadota</taxon>
        <taxon>Betaproteobacteria</taxon>
        <taxon>Neisseriales</taxon>
        <taxon>Neisseriaceae</taxon>
        <taxon>Eikenella</taxon>
    </lineage>
</organism>
<dbReference type="InterPro" id="IPR006439">
    <property type="entry name" value="HAD-SF_hydro_IA"/>
</dbReference>
<dbReference type="PANTHER" id="PTHR12725">
    <property type="entry name" value="HALOACID DEHALOGENASE-LIKE HYDROLASE"/>
    <property type="match status" value="1"/>
</dbReference>
<proteinExistence type="predicted"/>